<dbReference type="CDD" id="cd06225">
    <property type="entry name" value="HAMP"/>
    <property type="match status" value="1"/>
</dbReference>
<keyword evidence="6 12" id="KW-0418">Kinase</keyword>
<evidence type="ECO:0000313" key="12">
    <source>
        <dbReference type="EMBL" id="MDA3730230.1"/>
    </source>
</evidence>
<evidence type="ECO:0000256" key="9">
    <source>
        <dbReference type="SAM" id="Coils"/>
    </source>
</evidence>
<dbReference type="Pfam" id="PF06580">
    <property type="entry name" value="His_kinase"/>
    <property type="match status" value="1"/>
</dbReference>
<dbReference type="SUPFAM" id="SSF158472">
    <property type="entry name" value="HAMP domain-like"/>
    <property type="match status" value="1"/>
</dbReference>
<evidence type="ECO:0000256" key="6">
    <source>
        <dbReference type="ARBA" id="ARBA00022777"/>
    </source>
</evidence>
<keyword evidence="3" id="KW-0597">Phosphoprotein</keyword>
<dbReference type="Proteomes" id="UP001169242">
    <property type="component" value="Unassembled WGS sequence"/>
</dbReference>
<dbReference type="Pfam" id="PF00672">
    <property type="entry name" value="HAMP"/>
    <property type="match status" value="1"/>
</dbReference>
<accession>A0AA42DJR1</accession>
<dbReference type="InterPro" id="IPR033479">
    <property type="entry name" value="dCache_1"/>
</dbReference>
<dbReference type="InterPro" id="IPR010559">
    <property type="entry name" value="Sig_transdc_His_kin_internal"/>
</dbReference>
<evidence type="ECO:0000256" key="10">
    <source>
        <dbReference type="SAM" id="Phobius"/>
    </source>
</evidence>
<evidence type="ECO:0000256" key="5">
    <source>
        <dbReference type="ARBA" id="ARBA00022692"/>
    </source>
</evidence>
<dbReference type="Gene3D" id="3.30.565.10">
    <property type="entry name" value="Histidine kinase-like ATPase, C-terminal domain"/>
    <property type="match status" value="1"/>
</dbReference>
<dbReference type="EMBL" id="JAQIFT010000010">
    <property type="protein sequence ID" value="MDA3730230.1"/>
    <property type="molecule type" value="Genomic_DNA"/>
</dbReference>
<sequence length="550" mass="63713">MMHDQTLSAATKTFSNTQFMMEENFRQIGEMMNTLAKNKLIYRMATTDLSGYPIYNQLIDSKTLVEIFKHFRDVTNVERISFYVNNESIYAGQNKEIFKLESIQNKDWFVKASESKKVNYWFDPELFQDTSEEEKECFSMVRLLYDPSDLSEILAVLRIEISKKYFMDLAIRTPVTENSSFFLIEQNRLLVTSNKHFDKGFYTTLFLRMSNETQEQWHETLIGKEKYFYRYASISDTQWYMVSVIPYEDVYGEITRLIVSLLLLVIVVGGMVYCIAYALSSLTLNRVIKLTQSIQKVEEGDMSITIQAEGTDEIGVTMQAFNNMMQRINILMQEKEEAGKAIKSLELKALQAQINPHFLYNSLDLINCIAIDREIPEIVTMVKALGQFYKISLSRGRDCISIKEELRHVELYVQILNLRFNQRVELMIQADEKLMQYKVIKIILQPIVENAIIHGIFEKASGEGMILVTVLEEGEDICLNVQDDGIGMSEMTFKKHFNFDKSMEQQRSGYGVRNVHERIKLAYGDKYGITCTSKIDSGTIVTLRIPKILD</sequence>
<evidence type="ECO:0000256" key="1">
    <source>
        <dbReference type="ARBA" id="ARBA00004651"/>
    </source>
</evidence>
<dbReference type="InterPro" id="IPR003594">
    <property type="entry name" value="HATPase_dom"/>
</dbReference>
<dbReference type="InterPro" id="IPR050640">
    <property type="entry name" value="Bact_2-comp_sensor_kinase"/>
</dbReference>
<dbReference type="Gene3D" id="1.10.8.500">
    <property type="entry name" value="HAMP domain in histidine kinase"/>
    <property type="match status" value="1"/>
</dbReference>
<organism evidence="12 13">
    <name type="scientific">Holtiella tumoricola</name>
    <dbReference type="NCBI Taxonomy" id="3018743"/>
    <lineage>
        <taxon>Bacteria</taxon>
        <taxon>Bacillati</taxon>
        <taxon>Bacillota</taxon>
        <taxon>Clostridia</taxon>
        <taxon>Lachnospirales</taxon>
        <taxon>Cellulosilyticaceae</taxon>
        <taxon>Holtiella</taxon>
    </lineage>
</organism>
<dbReference type="InterPro" id="IPR036890">
    <property type="entry name" value="HATPase_C_sf"/>
</dbReference>
<dbReference type="SUPFAM" id="SSF55874">
    <property type="entry name" value="ATPase domain of HSP90 chaperone/DNA topoisomerase II/histidine kinase"/>
    <property type="match status" value="1"/>
</dbReference>
<protein>
    <submittedName>
        <fullName evidence="12">Sensor histidine kinase</fullName>
    </submittedName>
</protein>
<dbReference type="Pfam" id="PF02743">
    <property type="entry name" value="dCache_1"/>
    <property type="match status" value="1"/>
</dbReference>
<comment type="caution">
    <text evidence="12">The sequence shown here is derived from an EMBL/GenBank/DDBJ whole genome shotgun (WGS) entry which is preliminary data.</text>
</comment>
<evidence type="ECO:0000256" key="3">
    <source>
        <dbReference type="ARBA" id="ARBA00022553"/>
    </source>
</evidence>
<dbReference type="PROSITE" id="PS50885">
    <property type="entry name" value="HAMP"/>
    <property type="match status" value="1"/>
</dbReference>
<proteinExistence type="predicted"/>
<evidence type="ECO:0000256" key="4">
    <source>
        <dbReference type="ARBA" id="ARBA00022679"/>
    </source>
</evidence>
<keyword evidence="7 10" id="KW-1133">Transmembrane helix</keyword>
<dbReference type="GO" id="GO:0005886">
    <property type="term" value="C:plasma membrane"/>
    <property type="evidence" value="ECO:0007669"/>
    <property type="project" value="UniProtKB-SubCell"/>
</dbReference>
<dbReference type="PANTHER" id="PTHR34220:SF7">
    <property type="entry name" value="SENSOR HISTIDINE KINASE YPDA"/>
    <property type="match status" value="1"/>
</dbReference>
<dbReference type="InterPro" id="IPR003660">
    <property type="entry name" value="HAMP_dom"/>
</dbReference>
<keyword evidence="2" id="KW-1003">Cell membrane</keyword>
<keyword evidence="4" id="KW-0808">Transferase</keyword>
<feature type="coiled-coil region" evidence="9">
    <location>
        <begin position="318"/>
        <end position="348"/>
    </location>
</feature>
<evidence type="ECO:0000259" key="11">
    <source>
        <dbReference type="PROSITE" id="PS50885"/>
    </source>
</evidence>
<evidence type="ECO:0000256" key="8">
    <source>
        <dbReference type="ARBA" id="ARBA00023136"/>
    </source>
</evidence>
<evidence type="ECO:0000256" key="7">
    <source>
        <dbReference type="ARBA" id="ARBA00022989"/>
    </source>
</evidence>
<gene>
    <name evidence="12" type="ORF">PBV87_01755</name>
</gene>
<keyword evidence="13" id="KW-1185">Reference proteome</keyword>
<dbReference type="RefSeq" id="WP_271010921.1">
    <property type="nucleotide sequence ID" value="NZ_JAQIFT010000010.1"/>
</dbReference>
<name>A0AA42DJR1_9FIRM</name>
<comment type="subcellular location">
    <subcellularLocation>
        <location evidence="1">Cell membrane</location>
        <topology evidence="1">Multi-pass membrane protein</topology>
    </subcellularLocation>
</comment>
<dbReference type="PANTHER" id="PTHR34220">
    <property type="entry name" value="SENSOR HISTIDINE KINASE YPDA"/>
    <property type="match status" value="1"/>
</dbReference>
<feature type="domain" description="HAMP" evidence="11">
    <location>
        <begin position="281"/>
        <end position="333"/>
    </location>
</feature>
<dbReference type="Gene3D" id="3.30.450.20">
    <property type="entry name" value="PAS domain"/>
    <property type="match status" value="1"/>
</dbReference>
<dbReference type="SMART" id="SM00387">
    <property type="entry name" value="HATPase_c"/>
    <property type="match status" value="1"/>
</dbReference>
<keyword evidence="5 10" id="KW-0812">Transmembrane</keyword>
<dbReference type="Pfam" id="PF02518">
    <property type="entry name" value="HATPase_c"/>
    <property type="match status" value="1"/>
</dbReference>
<reference evidence="12" key="1">
    <citation type="journal article" date="2023" name="Int. J. Syst. Evol. Microbiol.">
        <title>&lt;i&gt;Holtiella tumoricola&lt;/i&gt; gen. nov. sp. nov., isolated from a human clinical sample.</title>
        <authorList>
            <person name="Allen-Vercoe E."/>
            <person name="Daigneault M.C."/>
            <person name="Vancuren S.J."/>
            <person name="Cochrane K."/>
            <person name="O'Neal L.L."/>
            <person name="Sankaranarayanan K."/>
            <person name="Lawson P.A."/>
        </authorList>
    </citation>
    <scope>NUCLEOTIDE SEQUENCE</scope>
    <source>
        <strain evidence="12">CC70A</strain>
    </source>
</reference>
<evidence type="ECO:0000256" key="2">
    <source>
        <dbReference type="ARBA" id="ARBA00022475"/>
    </source>
</evidence>
<dbReference type="SMART" id="SM00304">
    <property type="entry name" value="HAMP"/>
    <property type="match status" value="1"/>
</dbReference>
<evidence type="ECO:0000313" key="13">
    <source>
        <dbReference type="Proteomes" id="UP001169242"/>
    </source>
</evidence>
<dbReference type="GO" id="GO:0000155">
    <property type="term" value="F:phosphorelay sensor kinase activity"/>
    <property type="evidence" value="ECO:0007669"/>
    <property type="project" value="InterPro"/>
</dbReference>
<dbReference type="AlphaFoldDB" id="A0AA42DJR1"/>
<keyword evidence="8 10" id="KW-0472">Membrane</keyword>
<keyword evidence="9" id="KW-0175">Coiled coil</keyword>
<feature type="transmembrane region" description="Helical" evidence="10">
    <location>
        <begin position="257"/>
        <end position="279"/>
    </location>
</feature>